<comment type="catalytic activity">
    <reaction evidence="8 9 10">
        <text>2-[(2R,5Z)-2-carboxy-4-methylthiazol-5(2H)-ylidene]ethyl phosphate + 4-amino-2-methyl-5-(diphosphooxymethyl)pyrimidine + 2 H(+) = thiamine phosphate + CO2 + diphosphate</text>
        <dbReference type="Rhea" id="RHEA:47844"/>
        <dbReference type="ChEBI" id="CHEBI:15378"/>
        <dbReference type="ChEBI" id="CHEBI:16526"/>
        <dbReference type="ChEBI" id="CHEBI:33019"/>
        <dbReference type="ChEBI" id="CHEBI:37575"/>
        <dbReference type="ChEBI" id="CHEBI:57841"/>
        <dbReference type="ChEBI" id="CHEBI:62899"/>
        <dbReference type="EC" id="2.5.1.3"/>
    </reaction>
</comment>
<feature type="binding site" evidence="9">
    <location>
        <position position="133"/>
    </location>
    <ligand>
        <name>4-amino-2-methyl-5-(diphosphooxymethyl)pyrimidine</name>
        <dbReference type="ChEBI" id="CHEBI:57841"/>
    </ligand>
</feature>
<name>A0A0S4SPQ3_CAMHY</name>
<feature type="binding site" evidence="9">
    <location>
        <position position="160"/>
    </location>
    <ligand>
        <name>2-[(2R,5Z)-2-carboxy-4-methylthiazol-5(2H)-ylidene]ethyl phosphate</name>
        <dbReference type="ChEBI" id="CHEBI:62899"/>
    </ligand>
</feature>
<keyword evidence="3 9" id="KW-0479">Metal-binding</keyword>
<feature type="binding site" evidence="9">
    <location>
        <position position="84"/>
    </location>
    <ligand>
        <name>Mg(2+)</name>
        <dbReference type="ChEBI" id="CHEBI:18420"/>
    </ligand>
</feature>
<organism evidence="13 14">
    <name type="scientific">Campylobacter hyointestinalis subsp. hyointestinalis</name>
    <dbReference type="NCBI Taxonomy" id="91352"/>
    <lineage>
        <taxon>Bacteria</taxon>
        <taxon>Pseudomonadati</taxon>
        <taxon>Campylobacterota</taxon>
        <taxon>Epsilonproteobacteria</taxon>
        <taxon>Campylobacterales</taxon>
        <taxon>Campylobacteraceae</taxon>
        <taxon>Campylobacter</taxon>
    </lineage>
</organism>
<dbReference type="AlphaFoldDB" id="A0A0S4SPQ3"/>
<keyword evidence="5 9" id="KW-0784">Thiamine biosynthesis</keyword>
<dbReference type="InterPro" id="IPR036206">
    <property type="entry name" value="ThiamineP_synth_sf"/>
</dbReference>
<comment type="catalytic activity">
    <reaction evidence="7 9 10">
        <text>2-(2-carboxy-4-methylthiazol-5-yl)ethyl phosphate + 4-amino-2-methyl-5-(diphosphooxymethyl)pyrimidine + 2 H(+) = thiamine phosphate + CO2 + diphosphate</text>
        <dbReference type="Rhea" id="RHEA:47848"/>
        <dbReference type="ChEBI" id="CHEBI:15378"/>
        <dbReference type="ChEBI" id="CHEBI:16526"/>
        <dbReference type="ChEBI" id="CHEBI:33019"/>
        <dbReference type="ChEBI" id="CHEBI:37575"/>
        <dbReference type="ChEBI" id="CHEBI:57841"/>
        <dbReference type="ChEBI" id="CHEBI:62890"/>
        <dbReference type="EC" id="2.5.1.3"/>
    </reaction>
</comment>
<dbReference type="Gene3D" id="3.20.20.70">
    <property type="entry name" value="Aldolase class I"/>
    <property type="match status" value="1"/>
</dbReference>
<feature type="binding site" evidence="9">
    <location>
        <position position="64"/>
    </location>
    <ligand>
        <name>4-amino-2-methyl-5-(diphosphooxymethyl)pyrimidine</name>
        <dbReference type="ChEBI" id="CHEBI:57841"/>
    </ligand>
</feature>
<comment type="catalytic activity">
    <reaction evidence="6 9 10">
        <text>4-methyl-5-(2-phosphooxyethyl)-thiazole + 4-amino-2-methyl-5-(diphosphooxymethyl)pyrimidine + H(+) = thiamine phosphate + diphosphate</text>
        <dbReference type="Rhea" id="RHEA:22328"/>
        <dbReference type="ChEBI" id="CHEBI:15378"/>
        <dbReference type="ChEBI" id="CHEBI:33019"/>
        <dbReference type="ChEBI" id="CHEBI:37575"/>
        <dbReference type="ChEBI" id="CHEBI:57841"/>
        <dbReference type="ChEBI" id="CHEBI:58296"/>
        <dbReference type="EC" id="2.5.1.3"/>
    </reaction>
</comment>
<dbReference type="RefSeq" id="WP_059435406.1">
    <property type="nucleotide sequence ID" value="NZ_FAVB01000005.1"/>
</dbReference>
<dbReference type="EC" id="2.5.1.3" evidence="9"/>
<feature type="binding site" evidence="9">
    <location>
        <begin position="34"/>
        <end position="38"/>
    </location>
    <ligand>
        <name>4-amino-2-methyl-5-(diphosphooxymethyl)pyrimidine</name>
        <dbReference type="ChEBI" id="CHEBI:57841"/>
    </ligand>
</feature>
<evidence type="ECO:0000256" key="11">
    <source>
        <dbReference type="RuleBase" id="RU004253"/>
    </source>
</evidence>
<comment type="function">
    <text evidence="9">Condenses 4-methyl-5-(beta-hydroxyethyl)thiazole monophosphate (THZ-P) and 2-methyl-4-amino-5-hydroxymethyl pyrimidine pyrophosphate (HMP-PP) to form thiamine monophosphate (TMP).</text>
</comment>
<feature type="binding site" evidence="9">
    <location>
        <position position="103"/>
    </location>
    <ligand>
        <name>4-amino-2-methyl-5-(diphosphooxymethyl)pyrimidine</name>
        <dbReference type="ChEBI" id="CHEBI:57841"/>
    </ligand>
</feature>
<dbReference type="EMBL" id="FAVB01000005">
    <property type="protein sequence ID" value="CUU88340.1"/>
    <property type="molecule type" value="Genomic_DNA"/>
</dbReference>
<dbReference type="NCBIfam" id="TIGR00693">
    <property type="entry name" value="thiE"/>
    <property type="match status" value="1"/>
</dbReference>
<dbReference type="PANTHER" id="PTHR20857:SF15">
    <property type="entry name" value="THIAMINE-PHOSPHATE SYNTHASE"/>
    <property type="match status" value="1"/>
</dbReference>
<evidence type="ECO:0000256" key="3">
    <source>
        <dbReference type="ARBA" id="ARBA00022723"/>
    </source>
</evidence>
<comment type="pathway">
    <text evidence="1 9 11">Cofactor biosynthesis; thiamine diphosphate biosynthesis; thiamine phosphate from 4-amino-2-methyl-5-diphosphomethylpyrimidine and 4-methyl-5-(2-phosphoethyl)-thiazole: step 1/1.</text>
</comment>
<keyword evidence="4 9" id="KW-0460">Magnesium</keyword>
<evidence type="ECO:0000256" key="2">
    <source>
        <dbReference type="ARBA" id="ARBA00022679"/>
    </source>
</evidence>
<dbReference type="Pfam" id="PF02581">
    <property type="entry name" value="TMP-TENI"/>
    <property type="match status" value="1"/>
</dbReference>
<proteinExistence type="inferred from homology"/>
<comment type="similarity">
    <text evidence="9 10">Belongs to the thiamine-phosphate synthase family.</text>
</comment>
<evidence type="ECO:0000256" key="10">
    <source>
        <dbReference type="RuleBase" id="RU003826"/>
    </source>
</evidence>
<dbReference type="GO" id="GO:0005737">
    <property type="term" value="C:cytoplasm"/>
    <property type="evidence" value="ECO:0007669"/>
    <property type="project" value="TreeGrafter"/>
</dbReference>
<evidence type="ECO:0000256" key="7">
    <source>
        <dbReference type="ARBA" id="ARBA00047851"/>
    </source>
</evidence>
<evidence type="ECO:0000256" key="6">
    <source>
        <dbReference type="ARBA" id="ARBA00047334"/>
    </source>
</evidence>
<comment type="caution">
    <text evidence="13">The sequence shown here is derived from an EMBL/GenBank/DDBJ whole genome shotgun (WGS) entry which is preliminary data.</text>
</comment>
<dbReference type="InterPro" id="IPR034291">
    <property type="entry name" value="TMP_synthase"/>
</dbReference>
<feature type="domain" description="Thiamine phosphate synthase/TenI" evidence="12">
    <location>
        <begin position="4"/>
        <end position="182"/>
    </location>
</feature>
<dbReference type="HAMAP" id="MF_00097">
    <property type="entry name" value="TMP_synthase"/>
    <property type="match status" value="1"/>
</dbReference>
<keyword evidence="14" id="KW-1185">Reference proteome</keyword>
<evidence type="ECO:0000256" key="9">
    <source>
        <dbReference type="HAMAP-Rule" id="MF_00097"/>
    </source>
</evidence>
<dbReference type="SUPFAM" id="SSF51391">
    <property type="entry name" value="Thiamin phosphate synthase"/>
    <property type="match status" value="1"/>
</dbReference>
<feature type="binding site" evidence="9">
    <location>
        <begin position="130"/>
        <end position="132"/>
    </location>
    <ligand>
        <name>2-[(2R,5Z)-2-carboxy-4-methylthiazol-5(2H)-ylidene]ethyl phosphate</name>
        <dbReference type="ChEBI" id="CHEBI:62899"/>
    </ligand>
</feature>
<evidence type="ECO:0000313" key="14">
    <source>
        <dbReference type="Proteomes" id="UP000052237"/>
    </source>
</evidence>
<dbReference type="UniPathway" id="UPA00060">
    <property type="reaction ID" value="UER00141"/>
</dbReference>
<dbReference type="GO" id="GO:0000287">
    <property type="term" value="F:magnesium ion binding"/>
    <property type="evidence" value="ECO:0007669"/>
    <property type="project" value="UniProtKB-UniRule"/>
</dbReference>
<evidence type="ECO:0000256" key="5">
    <source>
        <dbReference type="ARBA" id="ARBA00022977"/>
    </source>
</evidence>
<gene>
    <name evidence="13" type="primary">thiE_2</name>
    <name evidence="9" type="synonym">thiE</name>
    <name evidence="13" type="ORF">ERS686654_01873</name>
</gene>
<evidence type="ECO:0000313" key="13">
    <source>
        <dbReference type="EMBL" id="CUU88340.1"/>
    </source>
</evidence>
<dbReference type="Proteomes" id="UP000052237">
    <property type="component" value="Unassembled WGS sequence"/>
</dbReference>
<evidence type="ECO:0000256" key="4">
    <source>
        <dbReference type="ARBA" id="ARBA00022842"/>
    </source>
</evidence>
<dbReference type="InterPro" id="IPR022998">
    <property type="entry name" value="ThiamineP_synth_TenI"/>
</dbReference>
<dbReference type="GO" id="GO:0004789">
    <property type="term" value="F:thiamine-phosphate diphosphorylase activity"/>
    <property type="evidence" value="ECO:0007669"/>
    <property type="project" value="UniProtKB-UniRule"/>
</dbReference>
<dbReference type="CDD" id="cd00564">
    <property type="entry name" value="TMP_TenI"/>
    <property type="match status" value="1"/>
</dbReference>
<evidence type="ECO:0000256" key="1">
    <source>
        <dbReference type="ARBA" id="ARBA00005165"/>
    </source>
</evidence>
<keyword evidence="2 9" id="KW-0808">Transferase</keyword>
<reference evidence="13 14" key="1">
    <citation type="submission" date="2015-11" db="EMBL/GenBank/DDBJ databases">
        <authorList>
            <consortium name="Pathogen Informatics"/>
        </authorList>
    </citation>
    <scope>NUCLEOTIDE SEQUENCE [LARGE SCALE GENOMIC DNA]</scope>
    <source>
        <strain evidence="13 14">006A-0059</strain>
    </source>
</reference>
<dbReference type="PANTHER" id="PTHR20857">
    <property type="entry name" value="THIAMINE-PHOSPHATE PYROPHOSPHORYLASE"/>
    <property type="match status" value="1"/>
</dbReference>
<evidence type="ECO:0000259" key="12">
    <source>
        <dbReference type="Pfam" id="PF02581"/>
    </source>
</evidence>
<comment type="cofactor">
    <cofactor evidence="9">
        <name>Mg(2+)</name>
        <dbReference type="ChEBI" id="CHEBI:18420"/>
    </cofactor>
    <text evidence="9">Binds 1 Mg(2+) ion per subunit.</text>
</comment>
<sequence>MCQLYVLTDKEFTPKNSIYGQILELLNSGIKFIQYRNKIQDHDIRLLRSIAGLCDDFNAKFIINDDPFLAKVCGAHGVHIGKDDEDIKKAKELLGKNSIIGVSCYNDINLALKAQRDGASYVAFGAMYTSKTKPNAPLCDHDTIKKAKENLSIPICVIGGINALNLKEVSTLMPDLIAIVSAAYSPKSISENIINLNNIIRN</sequence>
<protein>
    <recommendedName>
        <fullName evidence="9">Thiamine-phosphate synthase</fullName>
        <shortName evidence="9">TP synthase</shortName>
        <shortName evidence="9">TPS</shortName>
        <ecNumber evidence="9">2.5.1.3</ecNumber>
    </recommendedName>
    <alternativeName>
        <fullName evidence="9">Thiamine-phosphate pyrophosphorylase</fullName>
        <shortName evidence="9">TMP pyrophosphorylase</shortName>
        <shortName evidence="9">TMP-PPase</shortName>
    </alternativeName>
</protein>
<evidence type="ECO:0000256" key="8">
    <source>
        <dbReference type="ARBA" id="ARBA00047883"/>
    </source>
</evidence>
<dbReference type="GO" id="GO:0009229">
    <property type="term" value="P:thiamine diphosphate biosynthetic process"/>
    <property type="evidence" value="ECO:0007669"/>
    <property type="project" value="UniProtKB-UniRule"/>
</dbReference>
<dbReference type="GO" id="GO:0009228">
    <property type="term" value="P:thiamine biosynthetic process"/>
    <property type="evidence" value="ECO:0007669"/>
    <property type="project" value="UniProtKB-KW"/>
</dbReference>
<feature type="binding site" evidence="9">
    <location>
        <begin position="180"/>
        <end position="181"/>
    </location>
    <ligand>
        <name>2-[(2R,5Z)-2-carboxy-4-methylthiazol-5(2H)-ylidene]ethyl phosphate</name>
        <dbReference type="ChEBI" id="CHEBI:62899"/>
    </ligand>
</feature>
<accession>A0A0S4SPQ3</accession>
<feature type="binding site" evidence="9">
    <location>
        <position position="65"/>
    </location>
    <ligand>
        <name>Mg(2+)</name>
        <dbReference type="ChEBI" id="CHEBI:18420"/>
    </ligand>
</feature>
<dbReference type="InterPro" id="IPR013785">
    <property type="entry name" value="Aldolase_TIM"/>
</dbReference>